<protein>
    <submittedName>
        <fullName evidence="3">ABC transporter substrate-binding protein</fullName>
    </submittedName>
</protein>
<dbReference type="EMBL" id="CP127294">
    <property type="protein sequence ID" value="WIX77262.1"/>
    <property type="molecule type" value="Genomic_DNA"/>
</dbReference>
<keyword evidence="4" id="KW-1185">Reference proteome</keyword>
<gene>
    <name evidence="3" type="ORF">QRX50_38595</name>
</gene>
<dbReference type="InterPro" id="IPR015168">
    <property type="entry name" value="SsuA/THI5"/>
</dbReference>
<evidence type="ECO:0000313" key="3">
    <source>
        <dbReference type="EMBL" id="WIX77262.1"/>
    </source>
</evidence>
<accession>A0A9Y2MVZ8</accession>
<dbReference type="PANTHER" id="PTHR30024">
    <property type="entry name" value="ALIPHATIC SULFONATES-BINDING PROTEIN-RELATED"/>
    <property type="match status" value="1"/>
</dbReference>
<dbReference type="Gene3D" id="3.40.190.10">
    <property type="entry name" value="Periplasmic binding protein-like II"/>
    <property type="match status" value="2"/>
</dbReference>
<dbReference type="RefSeq" id="WP_285968003.1">
    <property type="nucleotide sequence ID" value="NZ_CP127294.1"/>
</dbReference>
<dbReference type="KEGG" id="acab:QRX50_38595"/>
<evidence type="ECO:0000256" key="1">
    <source>
        <dbReference type="SAM" id="SignalP"/>
    </source>
</evidence>
<evidence type="ECO:0000259" key="2">
    <source>
        <dbReference type="Pfam" id="PF09084"/>
    </source>
</evidence>
<dbReference type="AlphaFoldDB" id="A0A9Y2MVZ8"/>
<keyword evidence="1" id="KW-0732">Signal</keyword>
<name>A0A9Y2MVZ8_9PSEU</name>
<reference evidence="3 4" key="1">
    <citation type="submission" date="2023-06" db="EMBL/GenBank/DDBJ databases">
        <authorList>
            <person name="Oyuntsetseg B."/>
            <person name="Kim S.B."/>
        </authorList>
    </citation>
    <scope>NUCLEOTIDE SEQUENCE [LARGE SCALE GENOMIC DNA]</scope>
    <source>
        <strain evidence="3 4">2-15</strain>
    </source>
</reference>
<dbReference type="Proteomes" id="UP001236014">
    <property type="component" value="Chromosome"/>
</dbReference>
<evidence type="ECO:0000313" key="4">
    <source>
        <dbReference type="Proteomes" id="UP001236014"/>
    </source>
</evidence>
<dbReference type="SUPFAM" id="SSF53850">
    <property type="entry name" value="Periplasmic binding protein-like II"/>
    <property type="match status" value="1"/>
</dbReference>
<feature type="domain" description="SsuA/THI5-like" evidence="2">
    <location>
        <begin position="64"/>
        <end position="276"/>
    </location>
</feature>
<organism evidence="3 4">
    <name type="scientific">Amycolatopsis carbonis</name>
    <dbReference type="NCBI Taxonomy" id="715471"/>
    <lineage>
        <taxon>Bacteria</taxon>
        <taxon>Bacillati</taxon>
        <taxon>Actinomycetota</taxon>
        <taxon>Actinomycetes</taxon>
        <taxon>Pseudonocardiales</taxon>
        <taxon>Pseudonocardiaceae</taxon>
        <taxon>Amycolatopsis</taxon>
    </lineage>
</organism>
<proteinExistence type="predicted"/>
<dbReference type="Pfam" id="PF09084">
    <property type="entry name" value="NMT1"/>
    <property type="match status" value="1"/>
</dbReference>
<sequence length="338" mass="34253">MADNTGNSGKSRKRIAAALVGVAALAVTSACSTTDTTAAPGSGSGSGPATGGAAVVVDAPATTSSSAVYLGARNGEFAKAGVTVQAHNHTSSDSPLVGLLGNAYPIVWDNAADYLLAVQKKLAVTVVGLSDLGRPGQLEVLAKADSPIRSVRDLPGHSVAIPGTTSSCALTIPAQLRAAGLDPKSVKLVPVALPDEGSALQRGIVDTVCAPEPFLSTIRKTVSTRSVSDQFTGPLTDTLVGVYVTTTSYAQQHPDVIASFRKALAAENAALNADPDALRKAVPTFTRVDPSLAAGMKLPGFATNVTDTAPLQKLAELMQQAGMLTSTALPADVMAADR</sequence>
<feature type="chain" id="PRO_5040737232" evidence="1">
    <location>
        <begin position="33"/>
        <end position="338"/>
    </location>
</feature>
<feature type="signal peptide" evidence="1">
    <location>
        <begin position="1"/>
        <end position="32"/>
    </location>
</feature>